<protein>
    <submittedName>
        <fullName evidence="1">ATP-binding protein</fullName>
    </submittedName>
</protein>
<dbReference type="AlphaFoldDB" id="A0A934R6C2"/>
<dbReference type="RefSeq" id="WP_200351188.1">
    <property type="nucleotide sequence ID" value="NZ_BAABHZ010000006.1"/>
</dbReference>
<keyword evidence="1" id="KW-0067">ATP-binding</keyword>
<dbReference type="Pfam" id="PF13671">
    <property type="entry name" value="AAA_33"/>
    <property type="match status" value="1"/>
</dbReference>
<dbReference type="EMBL" id="JAENIK010000011">
    <property type="protein sequence ID" value="MBK1816240.1"/>
    <property type="molecule type" value="Genomic_DNA"/>
</dbReference>
<organism evidence="1 2">
    <name type="scientific">Luteolibacter yonseiensis</name>
    <dbReference type="NCBI Taxonomy" id="1144680"/>
    <lineage>
        <taxon>Bacteria</taxon>
        <taxon>Pseudomonadati</taxon>
        <taxon>Verrucomicrobiota</taxon>
        <taxon>Verrucomicrobiia</taxon>
        <taxon>Verrucomicrobiales</taxon>
        <taxon>Verrucomicrobiaceae</taxon>
        <taxon>Luteolibacter</taxon>
    </lineage>
</organism>
<evidence type="ECO:0000313" key="2">
    <source>
        <dbReference type="Proteomes" id="UP000600139"/>
    </source>
</evidence>
<dbReference type="InterPro" id="IPR027417">
    <property type="entry name" value="P-loop_NTPase"/>
</dbReference>
<dbReference type="GO" id="GO:0005524">
    <property type="term" value="F:ATP binding"/>
    <property type="evidence" value="ECO:0007669"/>
    <property type="project" value="UniProtKB-KW"/>
</dbReference>
<evidence type="ECO:0000313" key="1">
    <source>
        <dbReference type="EMBL" id="MBK1816240.1"/>
    </source>
</evidence>
<sequence length="180" mass="19913">MTSESPQIHLVLGPPAAGKTTYARELAAHVGAILLDSDEVTERLIRAGLNLAGLDPDDRDSPAYKTAFREVVYETLFDLAKSHASRLPVVIAGPFTREGGEADWPGRLESRLGALPEFHYVWCHPDVRKERIKARGATRDLPKLADWENYVATCRESAPVFPHRWIDTSPNHSNSTSTGK</sequence>
<keyword evidence="1" id="KW-0547">Nucleotide-binding</keyword>
<dbReference type="SUPFAM" id="SSF52540">
    <property type="entry name" value="P-loop containing nucleoside triphosphate hydrolases"/>
    <property type="match status" value="1"/>
</dbReference>
<gene>
    <name evidence="1" type="ORF">JIN84_11505</name>
</gene>
<reference evidence="1" key="1">
    <citation type="submission" date="2021-01" db="EMBL/GenBank/DDBJ databases">
        <title>Modified the classification status of verrucomicrobia.</title>
        <authorList>
            <person name="Feng X."/>
        </authorList>
    </citation>
    <scope>NUCLEOTIDE SEQUENCE</scope>
    <source>
        <strain evidence="1">JCM 18052</strain>
    </source>
</reference>
<comment type="caution">
    <text evidence="1">The sequence shown here is derived from an EMBL/GenBank/DDBJ whole genome shotgun (WGS) entry which is preliminary data.</text>
</comment>
<keyword evidence="2" id="KW-1185">Reference proteome</keyword>
<dbReference type="Gene3D" id="3.40.50.300">
    <property type="entry name" value="P-loop containing nucleotide triphosphate hydrolases"/>
    <property type="match status" value="1"/>
</dbReference>
<proteinExistence type="predicted"/>
<dbReference type="Proteomes" id="UP000600139">
    <property type="component" value="Unassembled WGS sequence"/>
</dbReference>
<accession>A0A934R6C2</accession>
<name>A0A934R6C2_9BACT</name>